<evidence type="ECO:0000313" key="4">
    <source>
        <dbReference type="Proteomes" id="UP000002630"/>
    </source>
</evidence>
<keyword evidence="1" id="KW-0067">ATP-binding</keyword>
<protein>
    <submittedName>
        <fullName evidence="3">Myosin light chain kinase</fullName>
    </submittedName>
</protein>
<keyword evidence="3" id="KW-0418">Kinase</keyword>
<dbReference type="PANTHER" id="PTHR24347">
    <property type="entry name" value="SERINE/THREONINE-PROTEIN KINASE"/>
    <property type="match status" value="1"/>
</dbReference>
<dbReference type="InterPro" id="IPR017441">
    <property type="entry name" value="Protein_kinase_ATP_BS"/>
</dbReference>
<dbReference type="Proteomes" id="UP000002630">
    <property type="component" value="Linkage Group LG16"/>
</dbReference>
<dbReference type="Pfam" id="PF00069">
    <property type="entry name" value="Pkinase"/>
    <property type="match status" value="1"/>
</dbReference>
<dbReference type="Gene3D" id="1.10.510.10">
    <property type="entry name" value="Transferase(Phosphotransferase) domain 1"/>
    <property type="match status" value="1"/>
</dbReference>
<dbReference type="AlphaFoldDB" id="D8LF59"/>
<dbReference type="InParanoid" id="D8LF59"/>
<dbReference type="OrthoDB" id="419455at2759"/>
<dbReference type="STRING" id="2880.D8LF59"/>
<sequence length="379" mass="41391">MGNEVGRQPGASAGEERILPRLLRRSGGILASGGGVGCDGDNNEHKTFRQLYMLQGRIGTGSHSQVFRAVERATGREVAVKAVNTDTGGWLDRDRRHLAFLREEISVHQEVSGHPFVVDLLGVFEDPEACYIVEELAHGGSLLDHLHSRASMGTEGEVRLLLRRLLEACGFLHRRRIVHRDIKLVVEGKASLLAEPENILVMDNGVMHSGKLADFGFALRLDPSPPPMIAVGTPEYIAPEVLLQQPFDGRADVWSAGVTAFCLLSGALPFRGLTLDKLYTAVLDGACSYAGSEWRGVSAPAQDLVRRMLVVDPAQRWTAGELLEHPWLTGTEGMMVTTLGLGRRGRVRLKALVLAVVFVQRLRRGLGRPWPSQQELGGP</sequence>
<feature type="domain" description="Protein kinase" evidence="2">
    <location>
        <begin position="52"/>
        <end position="328"/>
    </location>
</feature>
<keyword evidence="1" id="KW-0547">Nucleotide-binding</keyword>
<feature type="binding site" evidence="1">
    <location>
        <position position="81"/>
    </location>
    <ligand>
        <name>ATP</name>
        <dbReference type="ChEBI" id="CHEBI:30616"/>
    </ligand>
</feature>
<name>D8LF59_ECTSI</name>
<dbReference type="EMBL" id="FN649741">
    <property type="protein sequence ID" value="CBN78657.1"/>
    <property type="molecule type" value="Genomic_DNA"/>
</dbReference>
<dbReference type="OMA" id="MAFKRRI"/>
<proteinExistence type="predicted"/>
<dbReference type="eggNOG" id="KOG0599">
    <property type="taxonomic scope" value="Eukaryota"/>
</dbReference>
<dbReference type="PROSITE" id="PS00107">
    <property type="entry name" value="PROTEIN_KINASE_ATP"/>
    <property type="match status" value="1"/>
</dbReference>
<dbReference type="PROSITE" id="PS50011">
    <property type="entry name" value="PROTEIN_KINASE_DOM"/>
    <property type="match status" value="1"/>
</dbReference>
<keyword evidence="4" id="KW-1185">Reference proteome</keyword>
<dbReference type="EMBL" id="FN648007">
    <property type="protein sequence ID" value="CBN78657.1"/>
    <property type="molecule type" value="Genomic_DNA"/>
</dbReference>
<dbReference type="Gene3D" id="3.30.200.20">
    <property type="entry name" value="Phosphorylase Kinase, domain 1"/>
    <property type="match status" value="1"/>
</dbReference>
<evidence type="ECO:0000313" key="3">
    <source>
        <dbReference type="EMBL" id="CBN78657.1"/>
    </source>
</evidence>
<dbReference type="SUPFAM" id="SSF56112">
    <property type="entry name" value="Protein kinase-like (PK-like)"/>
    <property type="match status" value="1"/>
</dbReference>
<dbReference type="GO" id="GO:0005524">
    <property type="term" value="F:ATP binding"/>
    <property type="evidence" value="ECO:0007669"/>
    <property type="project" value="UniProtKB-UniRule"/>
</dbReference>
<dbReference type="InterPro" id="IPR011009">
    <property type="entry name" value="Kinase-like_dom_sf"/>
</dbReference>
<gene>
    <name evidence="3" type="ORF">Esi_0141_0043</name>
</gene>
<reference evidence="3 4" key="1">
    <citation type="journal article" date="2010" name="Nature">
        <title>The Ectocarpus genome and the independent evolution of multicellularity in brown algae.</title>
        <authorList>
            <person name="Cock J.M."/>
            <person name="Sterck L."/>
            <person name="Rouze P."/>
            <person name="Scornet D."/>
            <person name="Allen A.E."/>
            <person name="Amoutzias G."/>
            <person name="Anthouard V."/>
            <person name="Artiguenave F."/>
            <person name="Aury J.M."/>
            <person name="Badger J.H."/>
            <person name="Beszteri B."/>
            <person name="Billiau K."/>
            <person name="Bonnet E."/>
            <person name="Bothwell J.H."/>
            <person name="Bowler C."/>
            <person name="Boyen C."/>
            <person name="Brownlee C."/>
            <person name="Carrano C.J."/>
            <person name="Charrier B."/>
            <person name="Cho G.Y."/>
            <person name="Coelho S.M."/>
            <person name="Collen J."/>
            <person name="Corre E."/>
            <person name="Da Silva C."/>
            <person name="Delage L."/>
            <person name="Delaroque N."/>
            <person name="Dittami S.M."/>
            <person name="Doulbeau S."/>
            <person name="Elias M."/>
            <person name="Farnham G."/>
            <person name="Gachon C.M."/>
            <person name="Gschloessl B."/>
            <person name="Heesch S."/>
            <person name="Jabbari K."/>
            <person name="Jubin C."/>
            <person name="Kawai H."/>
            <person name="Kimura K."/>
            <person name="Kloareg B."/>
            <person name="Kupper F.C."/>
            <person name="Lang D."/>
            <person name="Le Bail A."/>
            <person name="Leblanc C."/>
            <person name="Lerouge P."/>
            <person name="Lohr M."/>
            <person name="Lopez P.J."/>
            <person name="Martens C."/>
            <person name="Maumus F."/>
            <person name="Michel G."/>
            <person name="Miranda-Saavedra D."/>
            <person name="Morales J."/>
            <person name="Moreau H."/>
            <person name="Motomura T."/>
            <person name="Nagasato C."/>
            <person name="Napoli C.A."/>
            <person name="Nelson D.R."/>
            <person name="Nyvall-Collen P."/>
            <person name="Peters A.F."/>
            <person name="Pommier C."/>
            <person name="Potin P."/>
            <person name="Poulain J."/>
            <person name="Quesneville H."/>
            <person name="Read B."/>
            <person name="Rensing S.A."/>
            <person name="Ritter A."/>
            <person name="Rousvoal S."/>
            <person name="Samanta M."/>
            <person name="Samson G."/>
            <person name="Schroeder D.C."/>
            <person name="Segurens B."/>
            <person name="Strittmatter M."/>
            <person name="Tonon T."/>
            <person name="Tregear J.W."/>
            <person name="Valentin K."/>
            <person name="von Dassow P."/>
            <person name="Yamagishi T."/>
            <person name="Van de Peer Y."/>
            <person name="Wincker P."/>
        </authorList>
    </citation>
    <scope>NUCLEOTIDE SEQUENCE [LARGE SCALE GENOMIC DNA]</scope>
    <source>
        <strain evidence="4">Ec32 / CCAP1310/4</strain>
    </source>
</reference>
<dbReference type="InterPro" id="IPR000719">
    <property type="entry name" value="Prot_kinase_dom"/>
</dbReference>
<evidence type="ECO:0000259" key="2">
    <source>
        <dbReference type="PROSITE" id="PS50011"/>
    </source>
</evidence>
<organism evidence="3 4">
    <name type="scientific">Ectocarpus siliculosus</name>
    <name type="common">Brown alga</name>
    <name type="synonym">Conferva siliculosa</name>
    <dbReference type="NCBI Taxonomy" id="2880"/>
    <lineage>
        <taxon>Eukaryota</taxon>
        <taxon>Sar</taxon>
        <taxon>Stramenopiles</taxon>
        <taxon>Ochrophyta</taxon>
        <taxon>PX clade</taxon>
        <taxon>Phaeophyceae</taxon>
        <taxon>Ectocarpales</taxon>
        <taxon>Ectocarpaceae</taxon>
        <taxon>Ectocarpus</taxon>
    </lineage>
</organism>
<accession>D8LF59</accession>
<evidence type="ECO:0000256" key="1">
    <source>
        <dbReference type="PROSITE-ProRule" id="PRU10141"/>
    </source>
</evidence>
<keyword evidence="3" id="KW-0808">Transferase</keyword>
<dbReference type="GO" id="GO:0004672">
    <property type="term" value="F:protein kinase activity"/>
    <property type="evidence" value="ECO:0007669"/>
    <property type="project" value="InterPro"/>
</dbReference>